<protein>
    <submittedName>
        <fullName evidence="1">Uncharacterized protein</fullName>
    </submittedName>
</protein>
<dbReference type="AlphaFoldDB" id="S3VFG1"/>
<sequence length="126" mass="14107">MSLLRSRMNQSVKFGRITVLLVILYSVSMDTIIDTIDICNGNWTGISQTVLRAKPGRHNLKDHDGLFSGSYFEAQTPFDLQNKFIPKSGFELILVNRISVFLDQLQVSNSSQLLIQLLISLPPPTA</sequence>
<dbReference type="OrthoDB" id="331719at2"/>
<gene>
    <name evidence="1" type="ORF">LEP1GSC058_2011</name>
</gene>
<keyword evidence="2" id="KW-1185">Reference proteome</keyword>
<evidence type="ECO:0000313" key="2">
    <source>
        <dbReference type="Proteomes" id="UP000014540"/>
    </source>
</evidence>
<name>S3VFG1_9LEPT</name>
<organism evidence="1 2">
    <name type="scientific">Leptospira fainei serovar Hurstbridge str. BUT 6</name>
    <dbReference type="NCBI Taxonomy" id="1193011"/>
    <lineage>
        <taxon>Bacteria</taxon>
        <taxon>Pseudomonadati</taxon>
        <taxon>Spirochaetota</taxon>
        <taxon>Spirochaetia</taxon>
        <taxon>Leptospirales</taxon>
        <taxon>Leptospiraceae</taxon>
        <taxon>Leptospira</taxon>
    </lineage>
</organism>
<reference evidence="1" key="1">
    <citation type="submission" date="2013-04" db="EMBL/GenBank/DDBJ databases">
        <authorList>
            <person name="Harkins D.M."/>
            <person name="Durkin A.S."/>
            <person name="Selengut J.D."/>
            <person name="Sanka R."/>
            <person name="DePew J."/>
            <person name="Purushe J."/>
            <person name="Ahmed A."/>
            <person name="van der Linden H."/>
            <person name="Goris M.G.A."/>
            <person name="Hartskeerl R.A."/>
            <person name="Vinetz J.M."/>
            <person name="Sutton G.G."/>
            <person name="Nelson W.C."/>
            <person name="Fouts D.E."/>
        </authorList>
    </citation>
    <scope>NUCLEOTIDE SEQUENCE [LARGE SCALE GENOMIC DNA]</scope>
    <source>
        <strain evidence="1">BUT 6</strain>
    </source>
</reference>
<comment type="caution">
    <text evidence="1">The sequence shown here is derived from an EMBL/GenBank/DDBJ whole genome shotgun (WGS) entry which is preliminary data.</text>
</comment>
<evidence type="ECO:0000313" key="1">
    <source>
        <dbReference type="EMBL" id="EPG75230.1"/>
    </source>
</evidence>
<accession>S3VFG1</accession>
<proteinExistence type="predicted"/>
<dbReference type="EMBL" id="AKWZ02000003">
    <property type="protein sequence ID" value="EPG75230.1"/>
    <property type="molecule type" value="Genomic_DNA"/>
</dbReference>
<dbReference type="Proteomes" id="UP000014540">
    <property type="component" value="Unassembled WGS sequence"/>
</dbReference>